<gene>
    <name evidence="1" type="ORF">ANN_15988</name>
</gene>
<organism evidence="1 2">
    <name type="scientific">Periplaneta americana</name>
    <name type="common">American cockroach</name>
    <name type="synonym">Blatta americana</name>
    <dbReference type="NCBI Taxonomy" id="6978"/>
    <lineage>
        <taxon>Eukaryota</taxon>
        <taxon>Metazoa</taxon>
        <taxon>Ecdysozoa</taxon>
        <taxon>Arthropoda</taxon>
        <taxon>Hexapoda</taxon>
        <taxon>Insecta</taxon>
        <taxon>Pterygota</taxon>
        <taxon>Neoptera</taxon>
        <taxon>Polyneoptera</taxon>
        <taxon>Dictyoptera</taxon>
        <taxon>Blattodea</taxon>
        <taxon>Blattoidea</taxon>
        <taxon>Blattidae</taxon>
        <taxon>Blattinae</taxon>
        <taxon>Periplaneta</taxon>
    </lineage>
</organism>
<dbReference type="Proteomes" id="UP001148838">
    <property type="component" value="Unassembled WGS sequence"/>
</dbReference>
<evidence type="ECO:0000313" key="1">
    <source>
        <dbReference type="EMBL" id="KAJ4433677.1"/>
    </source>
</evidence>
<dbReference type="EMBL" id="JAJSOF020000027">
    <property type="protein sequence ID" value="KAJ4433677.1"/>
    <property type="molecule type" value="Genomic_DNA"/>
</dbReference>
<name>A0ABQ8SHV3_PERAM</name>
<comment type="caution">
    <text evidence="1">The sequence shown here is derived from an EMBL/GenBank/DDBJ whole genome shotgun (WGS) entry which is preliminary data.</text>
</comment>
<accession>A0ABQ8SHV3</accession>
<keyword evidence="2" id="KW-1185">Reference proteome</keyword>
<reference evidence="1 2" key="1">
    <citation type="journal article" date="2022" name="Allergy">
        <title>Genome assembly and annotation of Periplaneta americana reveal a comprehensive cockroach allergen profile.</title>
        <authorList>
            <person name="Wang L."/>
            <person name="Xiong Q."/>
            <person name="Saelim N."/>
            <person name="Wang L."/>
            <person name="Nong W."/>
            <person name="Wan A.T."/>
            <person name="Shi M."/>
            <person name="Liu X."/>
            <person name="Cao Q."/>
            <person name="Hui J.H.L."/>
            <person name="Sookrung N."/>
            <person name="Leung T.F."/>
            <person name="Tungtrongchitr A."/>
            <person name="Tsui S.K.W."/>
        </authorList>
    </citation>
    <scope>NUCLEOTIDE SEQUENCE [LARGE SCALE GENOMIC DNA]</scope>
    <source>
        <strain evidence="1">PWHHKU_190912</strain>
    </source>
</reference>
<sequence>MAGLCEDGSEPPGSLKVIREVQVALLLQDSTGLGRVIPVWYVYNGGPSERYDPRVPDMVESSHFFEPLCVLVYERGAMETSAVHHTRSQNLELQTFRDDPLHFEHRSPNYGPLHSNSGLQTPQLRTQLKSRSGLEAGFTATQD</sequence>
<evidence type="ECO:0000313" key="2">
    <source>
        <dbReference type="Proteomes" id="UP001148838"/>
    </source>
</evidence>
<proteinExistence type="predicted"/>
<protein>
    <submittedName>
        <fullName evidence="1">Uncharacterized protein</fullName>
    </submittedName>
</protein>